<keyword evidence="2" id="KW-1133">Transmembrane helix</keyword>
<keyword evidence="2" id="KW-0812">Transmembrane</keyword>
<evidence type="ECO:0000313" key="4">
    <source>
        <dbReference type="Proteomes" id="UP000298493"/>
    </source>
</evidence>
<accession>A0A4Z1NP30</accession>
<dbReference type="NCBIfam" id="TIGR01571">
    <property type="entry name" value="A_thal_Cys_rich"/>
    <property type="match status" value="1"/>
</dbReference>
<feature type="compositionally biased region" description="Basic and acidic residues" evidence="1">
    <location>
        <begin position="339"/>
        <end position="353"/>
    </location>
</feature>
<feature type="region of interest" description="Disordered" evidence="1">
    <location>
        <begin position="1"/>
        <end position="179"/>
    </location>
</feature>
<protein>
    <submittedName>
        <fullName evidence="3">PLAC8-domain-containing protein</fullName>
    </submittedName>
</protein>
<feature type="transmembrane region" description="Helical" evidence="2">
    <location>
        <begin position="264"/>
        <end position="288"/>
    </location>
</feature>
<organism evidence="3 4">
    <name type="scientific">Venturia nashicola</name>
    <dbReference type="NCBI Taxonomy" id="86259"/>
    <lineage>
        <taxon>Eukaryota</taxon>
        <taxon>Fungi</taxon>
        <taxon>Dikarya</taxon>
        <taxon>Ascomycota</taxon>
        <taxon>Pezizomycotina</taxon>
        <taxon>Dothideomycetes</taxon>
        <taxon>Pleosporomycetidae</taxon>
        <taxon>Venturiales</taxon>
        <taxon>Venturiaceae</taxon>
        <taxon>Venturia</taxon>
    </lineage>
</organism>
<feature type="compositionally biased region" description="Polar residues" evidence="1">
    <location>
        <begin position="162"/>
        <end position="179"/>
    </location>
</feature>
<dbReference type="STRING" id="86259.A0A4Z1NP30"/>
<feature type="region of interest" description="Disordered" evidence="1">
    <location>
        <begin position="339"/>
        <end position="359"/>
    </location>
</feature>
<dbReference type="PANTHER" id="PTHR15907">
    <property type="entry name" value="DUF614 FAMILY PROTEIN-RELATED"/>
    <property type="match status" value="1"/>
</dbReference>
<evidence type="ECO:0000256" key="2">
    <source>
        <dbReference type="SAM" id="Phobius"/>
    </source>
</evidence>
<keyword evidence="4" id="KW-1185">Reference proteome</keyword>
<sequence>MVSSFLLSTATTADTSDQVAIARVPAPGVPERSEVRVQTDPTELPERSEARVKTDPIELPERSEAKVKTDPTELPASPVAITQSNAPRELPASPPASSTTNFADAMEDLEATKVPAMSNEKKDRISDEKHGGSSLQEIKHDPRAGSGIEFVSPLEEEEKQLHQASPQNEVSNPKYSTLQPESEGLQALPGQNQGNTAVYINHEEEEGVDGRPEDDWHYTLCSCWSQKGLCGESLCCPCVLAGRTHQHLHNPPKSNDPYTHIPSTNWYCTSCCLLSIFLLAGFPVYYCMTWTQRREVRYKYHIKGNNAEDCWTSTFCVCCTLIQEEREVQWRMQQAMEKKKGAVQMERRDDEMKYQPTGA</sequence>
<dbReference type="Proteomes" id="UP000298493">
    <property type="component" value="Unassembled WGS sequence"/>
</dbReference>
<reference evidence="3 4" key="1">
    <citation type="submission" date="2019-04" db="EMBL/GenBank/DDBJ databases">
        <title>High contiguity whole genome sequence and gene annotation resource for two Venturia nashicola isolates.</title>
        <authorList>
            <person name="Prokchorchik M."/>
            <person name="Won K."/>
            <person name="Lee Y."/>
            <person name="Choi E.D."/>
            <person name="Segonzac C."/>
            <person name="Sohn K.H."/>
        </authorList>
    </citation>
    <scope>NUCLEOTIDE SEQUENCE [LARGE SCALE GENOMIC DNA]</scope>
    <source>
        <strain evidence="3 4">PRI2</strain>
    </source>
</reference>
<feature type="compositionally biased region" description="Basic and acidic residues" evidence="1">
    <location>
        <begin position="44"/>
        <end position="71"/>
    </location>
</feature>
<keyword evidence="2" id="KW-0472">Membrane</keyword>
<feature type="compositionally biased region" description="Basic and acidic residues" evidence="1">
    <location>
        <begin position="119"/>
        <end position="143"/>
    </location>
</feature>
<dbReference type="AlphaFoldDB" id="A0A4Z1NP30"/>
<proteinExistence type="predicted"/>
<feature type="compositionally biased region" description="Polar residues" evidence="1">
    <location>
        <begin position="1"/>
        <end position="18"/>
    </location>
</feature>
<evidence type="ECO:0000313" key="3">
    <source>
        <dbReference type="EMBL" id="TID17796.1"/>
    </source>
</evidence>
<name>A0A4Z1NP30_9PEZI</name>
<dbReference type="InterPro" id="IPR006461">
    <property type="entry name" value="PLAC_motif_containing"/>
</dbReference>
<dbReference type="EMBL" id="SNSC02000015">
    <property type="protein sequence ID" value="TID17796.1"/>
    <property type="molecule type" value="Genomic_DNA"/>
</dbReference>
<evidence type="ECO:0000256" key="1">
    <source>
        <dbReference type="SAM" id="MobiDB-lite"/>
    </source>
</evidence>
<gene>
    <name evidence="3" type="ORF">E6O75_ATG10441</name>
</gene>
<comment type="caution">
    <text evidence="3">The sequence shown here is derived from an EMBL/GenBank/DDBJ whole genome shotgun (WGS) entry which is preliminary data.</text>
</comment>
<dbReference type="Pfam" id="PF04749">
    <property type="entry name" value="PLAC8"/>
    <property type="match status" value="1"/>
</dbReference>